<dbReference type="InterPro" id="IPR017884">
    <property type="entry name" value="SANT_dom"/>
</dbReference>
<keyword evidence="4" id="KW-0539">Nucleus</keyword>
<evidence type="ECO:0000259" key="8">
    <source>
        <dbReference type="PROSITE" id="PS51294"/>
    </source>
</evidence>
<evidence type="ECO:0000259" key="6">
    <source>
        <dbReference type="PROSITE" id="PS50090"/>
    </source>
</evidence>
<comment type="caution">
    <text evidence="9">The sequence shown here is derived from an EMBL/GenBank/DDBJ whole genome shotgun (WGS) entry which is preliminary data.</text>
</comment>
<feature type="domain" description="Myb-like" evidence="6">
    <location>
        <begin position="131"/>
        <end position="181"/>
    </location>
</feature>
<evidence type="ECO:0000256" key="5">
    <source>
        <dbReference type="SAM" id="MobiDB-lite"/>
    </source>
</evidence>
<keyword evidence="2" id="KW-0238">DNA-binding</keyword>
<dbReference type="InterPro" id="IPR006447">
    <property type="entry name" value="Myb_dom_plants"/>
</dbReference>
<evidence type="ECO:0000256" key="2">
    <source>
        <dbReference type="ARBA" id="ARBA00023125"/>
    </source>
</evidence>
<name>A0AAD7XN97_9STRA</name>
<dbReference type="AlphaFoldDB" id="A0AAD7XN97"/>
<reference evidence="9" key="1">
    <citation type="submission" date="2023-01" db="EMBL/GenBank/DDBJ databases">
        <title>Metagenome sequencing of chrysophaentin producing Chrysophaeum taylorii.</title>
        <authorList>
            <person name="Davison J."/>
            <person name="Bewley C."/>
        </authorList>
    </citation>
    <scope>NUCLEOTIDE SEQUENCE</scope>
    <source>
        <strain evidence="9">NIES-1699</strain>
    </source>
</reference>
<evidence type="ECO:0000313" key="9">
    <source>
        <dbReference type="EMBL" id="KAJ8613602.1"/>
    </source>
</evidence>
<sequence length="289" mass="32757">MESQQAPARVTSAPQPSTFFRSEANWPLRFPIHITFPDNFPMLREKLVSLQANEQGLYIYRFGFCDFDSQADANFASAKLKHLCDSLSAAVGRNDQPLMQALRERLEEHLCYWKVQPSIDLPPSPPPRPKPTTVRSGRWSEDEHKLFLSLMTQYGRSWTQIAEKMPTRNEPQVRSHAQKYFMKLNAERDEARLKPARKRTRVDQCDYDYGPVAATADAHFIPTPAPHGYYVPAKDSRHLPVMAPAPLMTLPGALLYPPSSIPEEPVQEPTTTAVAAQDDALHDDEEEDS</sequence>
<accession>A0AAD7XN97</accession>
<dbReference type="InterPro" id="IPR017930">
    <property type="entry name" value="Myb_dom"/>
</dbReference>
<evidence type="ECO:0000313" key="10">
    <source>
        <dbReference type="Proteomes" id="UP001230188"/>
    </source>
</evidence>
<dbReference type="InterPro" id="IPR009057">
    <property type="entry name" value="Homeodomain-like_sf"/>
</dbReference>
<protein>
    <submittedName>
        <fullName evidence="9">Uncharacterized protein</fullName>
    </submittedName>
</protein>
<dbReference type="PROSITE" id="PS51293">
    <property type="entry name" value="SANT"/>
    <property type="match status" value="1"/>
</dbReference>
<feature type="domain" description="HTH myb-type" evidence="8">
    <location>
        <begin position="133"/>
        <end position="185"/>
    </location>
</feature>
<dbReference type="InterPro" id="IPR001005">
    <property type="entry name" value="SANT/Myb"/>
</dbReference>
<dbReference type="NCBIfam" id="TIGR01557">
    <property type="entry name" value="myb_SHAQKYF"/>
    <property type="match status" value="1"/>
</dbReference>
<keyword evidence="3" id="KW-0804">Transcription</keyword>
<feature type="domain" description="SANT" evidence="7">
    <location>
        <begin position="134"/>
        <end position="185"/>
    </location>
</feature>
<dbReference type="PROSITE" id="PS51294">
    <property type="entry name" value="HTH_MYB"/>
    <property type="match status" value="1"/>
</dbReference>
<gene>
    <name evidence="9" type="ORF">CTAYLR_006139</name>
</gene>
<organism evidence="9 10">
    <name type="scientific">Chrysophaeum taylorii</name>
    <dbReference type="NCBI Taxonomy" id="2483200"/>
    <lineage>
        <taxon>Eukaryota</taxon>
        <taxon>Sar</taxon>
        <taxon>Stramenopiles</taxon>
        <taxon>Ochrophyta</taxon>
        <taxon>Pelagophyceae</taxon>
        <taxon>Pelagomonadales</taxon>
        <taxon>Pelagomonadaceae</taxon>
        <taxon>Chrysophaeum</taxon>
    </lineage>
</organism>
<evidence type="ECO:0000256" key="3">
    <source>
        <dbReference type="ARBA" id="ARBA00023163"/>
    </source>
</evidence>
<dbReference type="Pfam" id="PF00249">
    <property type="entry name" value="Myb_DNA-binding"/>
    <property type="match status" value="1"/>
</dbReference>
<keyword evidence="1" id="KW-0805">Transcription regulation</keyword>
<evidence type="ECO:0000256" key="4">
    <source>
        <dbReference type="ARBA" id="ARBA00023242"/>
    </source>
</evidence>
<dbReference type="GO" id="GO:0003677">
    <property type="term" value="F:DNA binding"/>
    <property type="evidence" value="ECO:0007669"/>
    <property type="project" value="UniProtKB-KW"/>
</dbReference>
<dbReference type="CDD" id="cd00167">
    <property type="entry name" value="SANT"/>
    <property type="match status" value="1"/>
</dbReference>
<dbReference type="SUPFAM" id="SSF46689">
    <property type="entry name" value="Homeodomain-like"/>
    <property type="match status" value="1"/>
</dbReference>
<dbReference type="Proteomes" id="UP001230188">
    <property type="component" value="Unassembled WGS sequence"/>
</dbReference>
<evidence type="ECO:0000256" key="1">
    <source>
        <dbReference type="ARBA" id="ARBA00023015"/>
    </source>
</evidence>
<dbReference type="Gene3D" id="1.10.10.60">
    <property type="entry name" value="Homeodomain-like"/>
    <property type="match status" value="1"/>
</dbReference>
<dbReference type="EMBL" id="JAQMWT010000027">
    <property type="protein sequence ID" value="KAJ8613602.1"/>
    <property type="molecule type" value="Genomic_DNA"/>
</dbReference>
<dbReference type="SMART" id="SM00717">
    <property type="entry name" value="SANT"/>
    <property type="match status" value="1"/>
</dbReference>
<proteinExistence type="predicted"/>
<keyword evidence="10" id="KW-1185">Reference proteome</keyword>
<feature type="region of interest" description="Disordered" evidence="5">
    <location>
        <begin position="256"/>
        <end position="289"/>
    </location>
</feature>
<evidence type="ECO:0000259" key="7">
    <source>
        <dbReference type="PROSITE" id="PS51293"/>
    </source>
</evidence>
<dbReference type="PANTHER" id="PTHR12802">
    <property type="entry name" value="SWI/SNF COMPLEX-RELATED"/>
    <property type="match status" value="1"/>
</dbReference>
<dbReference type="PROSITE" id="PS50090">
    <property type="entry name" value="MYB_LIKE"/>
    <property type="match status" value="1"/>
</dbReference>